<evidence type="ECO:0000313" key="3">
    <source>
        <dbReference type="EMBL" id="QEV34947.1"/>
    </source>
</evidence>
<dbReference type="RefSeq" id="WP_152370816.1">
    <property type="nucleotide sequence ID" value="NZ_BMSJ01000013.1"/>
</dbReference>
<dbReference type="Proteomes" id="UP000326029">
    <property type="component" value="Chromosome"/>
</dbReference>
<feature type="chain" id="PRO_5043629688" description="Peptidase inhibitor family I36" evidence="1">
    <location>
        <begin position="28"/>
        <end position="147"/>
    </location>
</feature>
<feature type="signal peptide" evidence="1">
    <location>
        <begin position="1"/>
        <end position="27"/>
    </location>
</feature>
<dbReference type="GeneID" id="95456942"/>
<evidence type="ECO:0000256" key="1">
    <source>
        <dbReference type="SAM" id="SignalP"/>
    </source>
</evidence>
<gene>
    <name evidence="3" type="ORF">CP977_24585</name>
    <name evidence="2" type="ORF">GCM10010497_58220</name>
</gene>
<dbReference type="Proteomes" id="UP000642014">
    <property type="component" value="Unassembled WGS sequence"/>
</dbReference>
<dbReference type="EMBL" id="CP023693">
    <property type="protein sequence ID" value="QEV34947.1"/>
    <property type="molecule type" value="Genomic_DNA"/>
</dbReference>
<accession>A0AAV4KTA0</accession>
<keyword evidence="4" id="KW-1185">Reference proteome</keyword>
<dbReference type="EMBL" id="BMSJ01000013">
    <property type="protein sequence ID" value="GGR47067.1"/>
    <property type="molecule type" value="Genomic_DNA"/>
</dbReference>
<protein>
    <recommendedName>
        <fullName evidence="6">Peptidase inhibitor family I36</fullName>
    </recommendedName>
</protein>
<evidence type="ECO:0000313" key="5">
    <source>
        <dbReference type="Proteomes" id="UP000642014"/>
    </source>
</evidence>
<organism evidence="2 5">
    <name type="scientific">Streptomyces cinereoruber</name>
    <dbReference type="NCBI Taxonomy" id="67260"/>
    <lineage>
        <taxon>Bacteria</taxon>
        <taxon>Bacillati</taxon>
        <taxon>Actinomycetota</taxon>
        <taxon>Actinomycetes</taxon>
        <taxon>Kitasatosporales</taxon>
        <taxon>Streptomycetaceae</taxon>
        <taxon>Streptomyces</taxon>
    </lineage>
</organism>
<name>A0AAV4KTA0_9ACTN</name>
<reference evidence="2 5" key="1">
    <citation type="journal article" date="2014" name="Int. J. Syst. Evol. Microbiol.">
        <title>Complete genome sequence of Corynebacterium casei LMG S-19264T (=DSM 44701T), isolated from a smear-ripened cheese.</title>
        <authorList>
            <consortium name="US DOE Joint Genome Institute (JGI-PGF)"/>
            <person name="Walter F."/>
            <person name="Albersmeier A."/>
            <person name="Kalinowski J."/>
            <person name="Ruckert C."/>
        </authorList>
    </citation>
    <scope>NUCLEOTIDE SEQUENCE [LARGE SCALE GENOMIC DNA]</scope>
    <source>
        <strain evidence="2 5">JCM 4205</strain>
    </source>
</reference>
<evidence type="ECO:0000313" key="4">
    <source>
        <dbReference type="Proteomes" id="UP000326029"/>
    </source>
</evidence>
<proteinExistence type="predicted"/>
<evidence type="ECO:0000313" key="2">
    <source>
        <dbReference type="EMBL" id="GGR47067.1"/>
    </source>
</evidence>
<dbReference type="AlphaFoldDB" id="A0AAV4KTA0"/>
<keyword evidence="1" id="KW-0732">Signal</keyword>
<evidence type="ECO:0008006" key="6">
    <source>
        <dbReference type="Google" id="ProtNLM"/>
    </source>
</evidence>
<sequence>MSLLRRSASIAIPAVLAVGFGVTPAQAEAGISCNNYYDNCGAFYFNSNLSGSYTIFTGLKGQQGSVPDLAAYKFLGNGNGKGQPVKNNAASFYNGSFQITTVFFNSNYGGPCDTFEPHSTAKQLRNTYNDNASLGFGRSGVNCYKFS</sequence>
<reference evidence="2" key="3">
    <citation type="submission" date="2023-08" db="EMBL/GenBank/DDBJ databases">
        <authorList>
            <person name="Sun Q."/>
            <person name="Ohkuma M."/>
        </authorList>
    </citation>
    <scope>NUCLEOTIDE SEQUENCE</scope>
    <source>
        <strain evidence="2">JCM 4205</strain>
    </source>
</reference>
<reference evidence="3 4" key="2">
    <citation type="submission" date="2017-09" db="EMBL/GenBank/DDBJ databases">
        <authorList>
            <person name="Lee N."/>
            <person name="Cho B.-K."/>
        </authorList>
    </citation>
    <scope>NUCLEOTIDE SEQUENCE [LARGE SCALE GENOMIC DNA]</scope>
    <source>
        <strain evidence="3 4">ATCC 19740</strain>
    </source>
</reference>